<gene>
    <name evidence="1" type="ORF">C3731_00975</name>
</gene>
<dbReference type="InterPro" id="IPR011664">
    <property type="entry name" value="Abi_system_AbiD/AbiF-like"/>
</dbReference>
<dbReference type="OrthoDB" id="9813050at2"/>
<reference evidence="1 2" key="1">
    <citation type="submission" date="2018-02" db="EMBL/GenBank/DDBJ databases">
        <title>Draft genome sequence of Ochrobactrum oryzae found in Brazil.</title>
        <authorList>
            <person name="Cerdeira L."/>
            <person name="Andrade F."/>
            <person name="Zacariotto T."/>
            <person name="Barbosa B."/>
            <person name="Santos S."/>
            <person name="Cassetari V."/>
            <person name="Lincopan N."/>
        </authorList>
    </citation>
    <scope>NUCLEOTIDE SEQUENCE [LARGE SCALE GENOMIC DNA]</scope>
    <source>
        <strain evidence="1 2">OA447</strain>
    </source>
</reference>
<dbReference type="AlphaFoldDB" id="A0A2S7J5M8"/>
<keyword evidence="2" id="KW-1185">Reference proteome</keyword>
<sequence>MSRYLSAPEIASISTLLSAPRLGTYLAITRSNTSEDAIELHQATMSLGIAIMAVTGLIEVSLRNAVCHELDNALQINGWLRNPPRSLKWSALEVYAIKKAEQQARRAIYSKMTNAEKVALDALAFPNGVPAGIKHRKLAEKRQASINPVSDGQIIAHLTMHFWKRLFSENYEQTLWKRALKKLFPNKTLTRAMIASHLEAIYEVRNRLAHHEPVYGSRLEAILESIDFMIRNFGSVKPSAETPLAKLILPQRDILSGQVAIFKATFDRLT</sequence>
<evidence type="ECO:0008006" key="3">
    <source>
        <dbReference type="Google" id="ProtNLM"/>
    </source>
</evidence>
<dbReference type="Pfam" id="PF07751">
    <property type="entry name" value="Abi_2"/>
    <property type="match status" value="1"/>
</dbReference>
<dbReference type="RefSeq" id="WP_104753901.1">
    <property type="nucleotide sequence ID" value="NZ_JBHEEO010000011.1"/>
</dbReference>
<organism evidence="1 2">
    <name type="scientific">Brucella oryzae</name>
    <dbReference type="NCBI Taxonomy" id="335286"/>
    <lineage>
        <taxon>Bacteria</taxon>
        <taxon>Pseudomonadati</taxon>
        <taxon>Pseudomonadota</taxon>
        <taxon>Alphaproteobacteria</taxon>
        <taxon>Hyphomicrobiales</taxon>
        <taxon>Brucellaceae</taxon>
        <taxon>Brucella/Ochrobactrum group</taxon>
        <taxon>Brucella</taxon>
    </lineage>
</organism>
<name>A0A2S7J5M8_9HYPH</name>
<evidence type="ECO:0000313" key="2">
    <source>
        <dbReference type="Proteomes" id="UP000238493"/>
    </source>
</evidence>
<dbReference type="EMBL" id="PTRC01000003">
    <property type="protein sequence ID" value="PQA75558.1"/>
    <property type="molecule type" value="Genomic_DNA"/>
</dbReference>
<dbReference type="Proteomes" id="UP000238493">
    <property type="component" value="Unassembled WGS sequence"/>
</dbReference>
<accession>A0A2S7J5M8</accession>
<comment type="caution">
    <text evidence="1">The sequence shown here is derived from an EMBL/GenBank/DDBJ whole genome shotgun (WGS) entry which is preliminary data.</text>
</comment>
<proteinExistence type="predicted"/>
<protein>
    <recommendedName>
        <fullName evidence="3">Abi-like protein</fullName>
    </recommendedName>
</protein>
<evidence type="ECO:0000313" key="1">
    <source>
        <dbReference type="EMBL" id="PQA75558.1"/>
    </source>
</evidence>